<comment type="caution">
    <text evidence="1">The sequence shown here is derived from an EMBL/GenBank/DDBJ whole genome shotgun (WGS) entry which is preliminary data.</text>
</comment>
<reference evidence="1" key="1">
    <citation type="submission" date="2020-11" db="EMBL/GenBank/DDBJ databases">
        <title>Chlorella ohadii genome sequencing and assembly.</title>
        <authorList>
            <person name="Murik O."/>
            <person name="Treves H."/>
            <person name="Kedem I."/>
            <person name="Shotland Y."/>
            <person name="Kaplan A."/>
        </authorList>
    </citation>
    <scope>NUCLEOTIDE SEQUENCE</scope>
    <source>
        <strain evidence="1">1</strain>
    </source>
</reference>
<organism evidence="1 2">
    <name type="scientific">Chlorella ohadii</name>
    <dbReference type="NCBI Taxonomy" id="2649997"/>
    <lineage>
        <taxon>Eukaryota</taxon>
        <taxon>Viridiplantae</taxon>
        <taxon>Chlorophyta</taxon>
        <taxon>core chlorophytes</taxon>
        <taxon>Trebouxiophyceae</taxon>
        <taxon>Chlorellales</taxon>
        <taxon>Chlorellaceae</taxon>
        <taxon>Chlorella clade</taxon>
        <taxon>Chlorella</taxon>
    </lineage>
</organism>
<keyword evidence="2" id="KW-1185">Reference proteome</keyword>
<dbReference type="EMBL" id="JADXDR010000011">
    <property type="protein sequence ID" value="KAI7846012.1"/>
    <property type="molecule type" value="Genomic_DNA"/>
</dbReference>
<protein>
    <submittedName>
        <fullName evidence="1">Uncharacterized protein</fullName>
    </submittedName>
</protein>
<evidence type="ECO:0000313" key="2">
    <source>
        <dbReference type="Proteomes" id="UP001205105"/>
    </source>
</evidence>
<sequence length="104" mass="12000">MSYLKTGLETMAAHYILVQERAPHLLFNDDGELHLSWIISATQPRYLNAMGMTRAQLNAFVREWPRSEEGRRLLEGLRAGSVEGWLRPPSWHEAQQRRQQAATV</sequence>
<accession>A0AAD5DYL5</accession>
<dbReference type="AlphaFoldDB" id="A0AAD5DYL5"/>
<gene>
    <name evidence="1" type="ORF">COHA_000551</name>
</gene>
<proteinExistence type="predicted"/>
<name>A0AAD5DYL5_9CHLO</name>
<dbReference type="Proteomes" id="UP001205105">
    <property type="component" value="Unassembled WGS sequence"/>
</dbReference>
<evidence type="ECO:0000313" key="1">
    <source>
        <dbReference type="EMBL" id="KAI7846012.1"/>
    </source>
</evidence>